<proteinExistence type="predicted"/>
<reference evidence="2 4" key="3">
    <citation type="submission" date="2019-07" db="EMBL/GenBank/DDBJ databases">
        <title>Active sludge and wastewater microbial communities from Klosterneuburg, Austria.</title>
        <authorList>
            <person name="Wagner M."/>
        </authorList>
    </citation>
    <scope>NUCLEOTIDE SEQUENCE [LARGE SCALE GENOMIC DNA]</scope>
    <source>
        <strain evidence="2 4">Nm2</strain>
    </source>
</reference>
<accession>A0A0F7KEI3</accession>
<evidence type="ECO:0000313" key="2">
    <source>
        <dbReference type="EMBL" id="TYP92396.1"/>
    </source>
</evidence>
<dbReference type="GO" id="GO:0008168">
    <property type="term" value="F:methyltransferase activity"/>
    <property type="evidence" value="ECO:0007669"/>
    <property type="project" value="UniProtKB-KW"/>
</dbReference>
<keyword evidence="1" id="KW-0808">Transferase</keyword>
<dbReference type="EMBL" id="VNHT01000006">
    <property type="protein sequence ID" value="TYP92396.1"/>
    <property type="molecule type" value="Genomic_DNA"/>
</dbReference>
<protein>
    <submittedName>
        <fullName evidence="1">Glycine hydroxymethyltransferase</fullName>
    </submittedName>
</protein>
<name>A0A0F7KEI3_9PROT</name>
<evidence type="ECO:0000313" key="3">
    <source>
        <dbReference type="Proteomes" id="UP000034156"/>
    </source>
</evidence>
<keyword evidence="3" id="KW-1185">Reference proteome</keyword>
<dbReference type="Proteomes" id="UP000034156">
    <property type="component" value="Chromosome"/>
</dbReference>
<gene>
    <name evidence="1" type="ORF">AAW31_06515</name>
    <name evidence="2" type="ORF">BCL69_100682</name>
</gene>
<reference evidence="3" key="1">
    <citation type="submission" date="2015-05" db="EMBL/GenBank/DDBJ databases">
        <title>Draft genome of Nitrosomonas communis strain Nm2.</title>
        <authorList>
            <person name="Kozlowski J.A."/>
            <person name="Kits K.D."/>
            <person name="Stein L.Y."/>
        </authorList>
    </citation>
    <scope>NUCLEOTIDE SEQUENCE [LARGE SCALE GENOMIC DNA]</scope>
    <source>
        <strain evidence="3">Nm2</strain>
    </source>
</reference>
<dbReference type="GO" id="GO:0032259">
    <property type="term" value="P:methylation"/>
    <property type="evidence" value="ECO:0007669"/>
    <property type="project" value="UniProtKB-KW"/>
</dbReference>
<sequence length="417" mass="47501">MKVFNPRHFLRHISMPTLREFTEAHVLNANLDIDWEQPADTLPTALADAIDALHASLPYLQLREERKAIEHNIGLWYDDLRRAHIMSHELAIKEFQFACQGDALVEQAFAMRDDREKALWMLAFRDKVFRDTELHLAFQAKANGKYWKKHRIQPGLSLSRDREKLEAFCQQVAKLYKKVGAGESTHIELSERVMDGSIQLTIYVEGPVTAMAQFTDNQFKRISTRLALETALVYHPGSGIVETVVKGGAKNHTAVLELFGKHVIENPIIPEAIEKKRYQLNALLDGLMQPFEDWSRYGVEKVRLRRARFCPVGMAGVSYQVEADSSKEHADAVRLALQTFKTNHAFEAEYHLEGASLIVYTTSSENNKPQHFSFDLYSSGSSTIKNLSARNQPIANAVLRALNVIEMEEQIDEVKIR</sequence>
<evidence type="ECO:0000313" key="4">
    <source>
        <dbReference type="Proteomes" id="UP000324176"/>
    </source>
</evidence>
<evidence type="ECO:0000313" key="1">
    <source>
        <dbReference type="EMBL" id="AKH37548.1"/>
    </source>
</evidence>
<dbReference type="PATRIC" id="fig|44574.3.peg.1561"/>
<keyword evidence="1" id="KW-0489">Methyltransferase</keyword>
<dbReference type="AlphaFoldDB" id="A0A0F7KEI3"/>
<organism evidence="1 3">
    <name type="scientific">Nitrosomonas communis</name>
    <dbReference type="NCBI Taxonomy" id="44574"/>
    <lineage>
        <taxon>Bacteria</taxon>
        <taxon>Pseudomonadati</taxon>
        <taxon>Pseudomonadota</taxon>
        <taxon>Betaproteobacteria</taxon>
        <taxon>Nitrosomonadales</taxon>
        <taxon>Nitrosomonadaceae</taxon>
        <taxon>Nitrosomonas</taxon>
    </lineage>
</organism>
<dbReference type="OrthoDB" id="9148310at2"/>
<dbReference type="Proteomes" id="UP000324176">
    <property type="component" value="Unassembled WGS sequence"/>
</dbReference>
<dbReference type="RefSeq" id="WP_046849629.1">
    <property type="nucleotide sequence ID" value="NZ_CP011451.1"/>
</dbReference>
<dbReference type="EMBL" id="CP011451">
    <property type="protein sequence ID" value="AKH37548.1"/>
    <property type="molecule type" value="Genomic_DNA"/>
</dbReference>
<reference evidence="1 3" key="2">
    <citation type="journal article" date="2016" name="Genome Announc.">
        <title>Genome Sequence of Nitrosomonas communis Strain Nm2, a Mesophilic Ammonia-Oxidizing Bacterium Isolated from Mediterranean Soil.</title>
        <authorList>
            <person name="Kozlowski J.A."/>
            <person name="Kits K.D."/>
            <person name="Stein L.Y."/>
        </authorList>
    </citation>
    <scope>NUCLEOTIDE SEQUENCE [LARGE SCALE GENOMIC DNA]</scope>
    <source>
        <strain evidence="1 3">Nm2</strain>
    </source>
</reference>
<dbReference type="KEGG" id="nco:AAW31_06515"/>